<evidence type="ECO:0000313" key="2">
    <source>
        <dbReference type="EMBL" id="OHT05135.1"/>
    </source>
</evidence>
<protein>
    <submittedName>
        <fullName evidence="2">Uncharacterized protein</fullName>
    </submittedName>
</protein>
<sequence length="417" mass="47531">MSDFSQQHLLAEIESLKAQLNQKDAEIADLEARLNQSSPNHNSTYKIKNAVKSAINSLQERLVPSNISELSQLQRISEDPNLDTQISSLFTLQQKMLDSIPRLCSQLRGHVDFLTRLSSTPDLQSLFLISDQTGNTFLQETTRKLLLEQAARTSKLISSYPSEETVFGTFDSKFNINRNQSNQFSKRIENIQKLLEEDIEDPDELRSLLLQEVMVSSSLNNIAYNANEALRQIYSTLTDDSSNDNLENFNYDKIIKLVDRLAKSSNSNNISSHRNTSGIENSSILSNKSKNSKLFNQQNRILSDSEWRDWASRLYYGLTQLSPESQSDIELRISIEEASLTSIGTQILQNRLKSLRIQKSVMEQPSHYNKSNKNDEFGFTLPLICVLSCLRMKSRARSSNLYSTKRKVSNWSKINVI</sequence>
<dbReference type="AlphaFoldDB" id="A0A1J4K177"/>
<name>A0A1J4K177_9EUKA</name>
<proteinExistence type="predicted"/>
<dbReference type="VEuPathDB" id="TrichDB:TRFO_27267"/>
<organism evidence="2 3">
    <name type="scientific">Tritrichomonas foetus</name>
    <dbReference type="NCBI Taxonomy" id="1144522"/>
    <lineage>
        <taxon>Eukaryota</taxon>
        <taxon>Metamonada</taxon>
        <taxon>Parabasalia</taxon>
        <taxon>Tritrichomonadida</taxon>
        <taxon>Tritrichomonadidae</taxon>
        <taxon>Tritrichomonas</taxon>
    </lineage>
</organism>
<dbReference type="OrthoDB" id="10671624at2759"/>
<dbReference type="GeneID" id="94840139"/>
<keyword evidence="1" id="KW-0175">Coiled coil</keyword>
<evidence type="ECO:0000313" key="3">
    <source>
        <dbReference type="Proteomes" id="UP000179807"/>
    </source>
</evidence>
<feature type="coiled-coil region" evidence="1">
    <location>
        <begin position="6"/>
        <end position="33"/>
    </location>
</feature>
<keyword evidence="3" id="KW-1185">Reference proteome</keyword>
<evidence type="ECO:0000256" key="1">
    <source>
        <dbReference type="SAM" id="Coils"/>
    </source>
</evidence>
<dbReference type="EMBL" id="MLAK01000769">
    <property type="protein sequence ID" value="OHT05135.1"/>
    <property type="molecule type" value="Genomic_DNA"/>
</dbReference>
<dbReference type="RefSeq" id="XP_068358271.1">
    <property type="nucleotide sequence ID" value="XM_068505435.1"/>
</dbReference>
<accession>A0A1J4K177</accession>
<reference evidence="2" key="1">
    <citation type="submission" date="2016-10" db="EMBL/GenBank/DDBJ databases">
        <authorList>
            <person name="Benchimol M."/>
            <person name="Almeida L.G."/>
            <person name="Vasconcelos A.T."/>
            <person name="Perreira-Neves A."/>
            <person name="Rosa I.A."/>
            <person name="Tasca T."/>
            <person name="Bogo M.R."/>
            <person name="de Souza W."/>
        </authorList>
    </citation>
    <scope>NUCLEOTIDE SEQUENCE [LARGE SCALE GENOMIC DNA]</scope>
    <source>
        <strain evidence="2">K</strain>
    </source>
</reference>
<dbReference type="Proteomes" id="UP000179807">
    <property type="component" value="Unassembled WGS sequence"/>
</dbReference>
<comment type="caution">
    <text evidence="2">The sequence shown here is derived from an EMBL/GenBank/DDBJ whole genome shotgun (WGS) entry which is preliminary data.</text>
</comment>
<gene>
    <name evidence="2" type="ORF">TRFO_27267</name>
</gene>